<keyword evidence="2" id="KW-1185">Reference proteome</keyword>
<gene>
    <name evidence="1" type="ORF">LARI1_G009473</name>
</gene>
<dbReference type="EMBL" id="QGMF01001654">
    <property type="protein sequence ID" value="TVY12556.1"/>
    <property type="molecule type" value="Genomic_DNA"/>
</dbReference>
<protein>
    <submittedName>
        <fullName evidence="1">Uncharacterized protein</fullName>
    </submittedName>
</protein>
<dbReference type="AlphaFoldDB" id="A0A8T9AZD4"/>
<evidence type="ECO:0000313" key="2">
    <source>
        <dbReference type="Proteomes" id="UP000469559"/>
    </source>
</evidence>
<accession>A0A8T9AZD4</accession>
<dbReference type="PANTHER" id="PTHR33481">
    <property type="entry name" value="REVERSE TRANSCRIPTASE"/>
    <property type="match status" value="1"/>
</dbReference>
<name>A0A8T9AZD4_9HELO</name>
<sequence length="644" mass="72260">MTAAKTGFDQSYFGQPTTVKEALYQSKNFLCQAIGISKDGTEQTNLTNLVNIFDDYINGKPLTRTIDNLTNMAIRLEKSARFVSSIKSNNPTSTSTLRTASPDGIQASAWSPENQLISEMMQNNAKAPQQGTPKVIQLPKKPPKISLKERKLVCTKPPGGDFTSATSYQICKNINAKLGKPIVQSTSISLAGNLVLTTSEDFKAQDLLNNEPVLRELIGYQTAKVDSSWHNVVVHGIPLQDVRGEEGLRMIEEDIKTFNKSLNLELAGGVHWLSSKEKRLNPETFKGSIVVHLKTEEQAKRAIRHGLTLLGIRAKVEAILSAPITHQCKSCQGYRRHYAEHCKMSTRCGICAEPHPTNLHKCEGKHNTISPRPGPDLGIIDELASDHLVFQLHIRGCDGDMAQNPLQQARYNTKKANWELFEAEVIQNSKDWELRDLLDDTGDISSSENAKKIIQEDYHNMTSTLDRLAQALTSCITKAADIAIPKLAQSAQAKAWWTDELKEARARMTSKRRHIVEGNHLTVIPYLEARNDFFQAVKKAKTDHWNSFLCKEDAKSIFKAMKYTNGNRVQRMPQIKDQSQQLQSTFEGKCKAFRTALFPPPPEAEDPDWLHYSAKDKWEWPELTRVELEYACSSKIKSKAVSAY</sequence>
<evidence type="ECO:0000313" key="1">
    <source>
        <dbReference type="EMBL" id="TVY12556.1"/>
    </source>
</evidence>
<reference evidence="1 2" key="1">
    <citation type="submission" date="2018-05" db="EMBL/GenBank/DDBJ databases">
        <title>Whole genome sequencing for identification of molecular markers to develop diagnostic detection tools for the regulated plant pathogen Lachnellula willkommii.</title>
        <authorList>
            <person name="Giroux E."/>
            <person name="Bilodeau G."/>
        </authorList>
    </citation>
    <scope>NUCLEOTIDE SEQUENCE [LARGE SCALE GENOMIC DNA]</scope>
    <source>
        <strain evidence="1 2">CBS 203.66</strain>
    </source>
</reference>
<dbReference type="Proteomes" id="UP000469559">
    <property type="component" value="Unassembled WGS sequence"/>
</dbReference>
<organism evidence="1 2">
    <name type="scientific">Lachnellula arida</name>
    <dbReference type="NCBI Taxonomy" id="1316785"/>
    <lineage>
        <taxon>Eukaryota</taxon>
        <taxon>Fungi</taxon>
        <taxon>Dikarya</taxon>
        <taxon>Ascomycota</taxon>
        <taxon>Pezizomycotina</taxon>
        <taxon>Leotiomycetes</taxon>
        <taxon>Helotiales</taxon>
        <taxon>Lachnaceae</taxon>
        <taxon>Lachnellula</taxon>
    </lineage>
</organism>
<proteinExistence type="predicted"/>
<comment type="caution">
    <text evidence="1">The sequence shown here is derived from an EMBL/GenBank/DDBJ whole genome shotgun (WGS) entry which is preliminary data.</text>
</comment>
<dbReference type="PANTHER" id="PTHR33481:SF1">
    <property type="entry name" value="ENDONUCLEASE_EXONUCLEASE_PHOSPHATASE DOMAIN-CONTAINING PROTEIN-RELATED"/>
    <property type="match status" value="1"/>
</dbReference>
<dbReference type="OrthoDB" id="3558767at2759"/>